<dbReference type="AlphaFoldDB" id="A0A3B0A6T2"/>
<organism evidence="1 2">
    <name type="scientific">Micromonospora costi</name>
    <dbReference type="NCBI Taxonomy" id="1530042"/>
    <lineage>
        <taxon>Bacteria</taxon>
        <taxon>Bacillati</taxon>
        <taxon>Actinomycetota</taxon>
        <taxon>Actinomycetes</taxon>
        <taxon>Micromonosporales</taxon>
        <taxon>Micromonosporaceae</taxon>
        <taxon>Micromonospora</taxon>
    </lineage>
</organism>
<comment type="caution">
    <text evidence="1">The sequence shown here is derived from an EMBL/GenBank/DDBJ whole genome shotgun (WGS) entry which is preliminary data.</text>
</comment>
<protein>
    <submittedName>
        <fullName evidence="1">Uncharacterized protein</fullName>
    </submittedName>
</protein>
<name>A0A3B0A6T2_9ACTN</name>
<proteinExistence type="predicted"/>
<evidence type="ECO:0000313" key="1">
    <source>
        <dbReference type="EMBL" id="RKN56000.1"/>
    </source>
</evidence>
<accession>A0A3B0A6T2</accession>
<keyword evidence="2" id="KW-1185">Reference proteome</keyword>
<sequence length="100" mass="11048">MATIAYDDFGFPVATATGVRCGNHYTADTIRHATVAAVRECYRRWREIEADAQAEYAAELANERALEDRGYWDARAQEVHEAAMGVVPFDVALREALAAA</sequence>
<dbReference type="EMBL" id="RBAN01000002">
    <property type="protein sequence ID" value="RKN56000.1"/>
    <property type="molecule type" value="Genomic_DNA"/>
</dbReference>
<evidence type="ECO:0000313" key="2">
    <source>
        <dbReference type="Proteomes" id="UP000279968"/>
    </source>
</evidence>
<reference evidence="1 2" key="1">
    <citation type="journal article" date="2015" name="Int. J. Syst. Evol. Microbiol.">
        <title>Micromonospora costi sp. nov., isolated from a leaf of Costus speciosus.</title>
        <authorList>
            <person name="Thawai C."/>
        </authorList>
    </citation>
    <scope>NUCLEOTIDE SEQUENCE [LARGE SCALE GENOMIC DNA]</scope>
    <source>
        <strain evidence="1 2">CS1-12</strain>
    </source>
</reference>
<dbReference type="RefSeq" id="WP_120780183.1">
    <property type="nucleotide sequence ID" value="NZ_JBHLUP010000002.1"/>
</dbReference>
<dbReference type="Proteomes" id="UP000279968">
    <property type="component" value="Unassembled WGS sequence"/>
</dbReference>
<gene>
    <name evidence="1" type="ORF">D7193_15560</name>
</gene>